<dbReference type="KEGG" id="ttk:TST_0044"/>
<evidence type="ECO:0000313" key="11">
    <source>
        <dbReference type="EMBL" id="BAT70854.1"/>
    </source>
</evidence>
<dbReference type="SUPFAM" id="SSF51556">
    <property type="entry name" value="Metallo-dependent hydrolases"/>
    <property type="match status" value="1"/>
</dbReference>
<proteinExistence type="inferred from homology"/>
<evidence type="ECO:0000256" key="6">
    <source>
        <dbReference type="ARBA" id="ARBA00047720"/>
    </source>
</evidence>
<evidence type="ECO:0000256" key="1">
    <source>
        <dbReference type="ARBA" id="ARBA00001936"/>
    </source>
</evidence>
<dbReference type="SUPFAM" id="SSF51338">
    <property type="entry name" value="Composite domain of metallo-dependent hydrolases"/>
    <property type="match status" value="1"/>
</dbReference>
<dbReference type="InterPro" id="IPR006679">
    <property type="entry name" value="Adenine_deam"/>
</dbReference>
<organism evidence="11 12">
    <name type="scientific">Thermosulfidibacter takaii (strain DSM 17441 / JCM 13301 / NBRC 103674 / ABI70S6)</name>
    <dbReference type="NCBI Taxonomy" id="1298851"/>
    <lineage>
        <taxon>Bacteria</taxon>
        <taxon>Pseudomonadati</taxon>
        <taxon>Thermosulfidibacterota</taxon>
        <taxon>Thermosulfidibacteria</taxon>
        <taxon>Thermosulfidibacterales</taxon>
        <taxon>Thermosulfidibacteraceae</taxon>
    </lineage>
</organism>
<sequence length="576" mass="62670">MALDIPLMKSLINVATKREKADLVIKGCMVLDVFCGKLERKDVAIKDGYVAGLGHDYEAHNVLDLPKGFVLPGFIDAHIHIESSMLNPVEFAKVVLPRGTTAVVADPHEIANVAGNKGIQYMLDITEGLPVDFFFTVPSCVPATTEFETAGAVLGVEDIAEWLVHPRIVGLGEVMNFPGVINGDEEVLRKIYTAISVGKRVDGHAPGVTGDALCAYCSTGIASDHECTHLQEAEDKLKRGMYIMIREGSTAKNMAALVPLVRAYGVSRFMLVSDDRHADDLLEEGHVDELLRKAVYMGLPPNIAVRTVTFNPAFYYNMKRRGAVAPGYIGDIVIVEDLKQYFPLYVIKNGNIVAKNKRLLIDLCSPKDSESFKFNVSLTERPFRVEAKGERIRVIGVVLNEIITEHLIEEAKIENGEVVADVDRDILKIAVVERHRGTGNVGVGFVKGLGIKKGAIASSVAHDSHNIIVVGANDEDMELAVKKIVDMNGGLTVVVDGGVKGYLELPIGGLMSDKDATYVSSKLKELKAITRALGAIPDNPFMALSFLALPVIPKLKITDKGLVDVEKFTFVDLFVN</sequence>
<dbReference type="InterPro" id="IPR026912">
    <property type="entry name" value="Adenine_deam_C"/>
</dbReference>
<gene>
    <name evidence="8 11" type="primary">ade</name>
    <name evidence="11" type="ORF">TST_0044</name>
</gene>
<dbReference type="CDD" id="cd01295">
    <property type="entry name" value="AdeC"/>
    <property type="match status" value="1"/>
</dbReference>
<dbReference type="PANTHER" id="PTHR11113">
    <property type="entry name" value="N-ACETYLGLUCOSAMINE-6-PHOSPHATE DEACETYLASE"/>
    <property type="match status" value="1"/>
</dbReference>
<dbReference type="Pfam" id="PF01979">
    <property type="entry name" value="Amidohydro_1"/>
    <property type="match status" value="1"/>
</dbReference>
<dbReference type="STRING" id="1298851.TST_0044"/>
<dbReference type="PANTHER" id="PTHR11113:SF2">
    <property type="entry name" value="ADENINE DEAMINASE"/>
    <property type="match status" value="1"/>
</dbReference>
<protein>
    <recommendedName>
        <fullName evidence="7 8">Adenine deaminase</fullName>
        <shortName evidence="8">Adenase</shortName>
        <shortName evidence="8">Adenine aminase</shortName>
        <ecNumber evidence="3 8">3.5.4.2</ecNumber>
    </recommendedName>
</protein>
<name>A0A0S3QR84_THET7</name>
<evidence type="ECO:0000256" key="3">
    <source>
        <dbReference type="ARBA" id="ARBA00012782"/>
    </source>
</evidence>
<evidence type="ECO:0000256" key="8">
    <source>
        <dbReference type="HAMAP-Rule" id="MF_01518"/>
    </source>
</evidence>
<feature type="domain" description="Amidohydrolase-related" evidence="9">
    <location>
        <begin position="69"/>
        <end position="353"/>
    </location>
</feature>
<dbReference type="InterPro" id="IPR006680">
    <property type="entry name" value="Amidohydro-rel"/>
</dbReference>
<dbReference type="Pfam" id="PF13382">
    <property type="entry name" value="Adenine_deam_C"/>
    <property type="match status" value="1"/>
</dbReference>
<dbReference type="Gene3D" id="2.30.40.10">
    <property type="entry name" value="Urease, subunit C, domain 1"/>
    <property type="match status" value="1"/>
</dbReference>
<dbReference type="InterPro" id="IPR011059">
    <property type="entry name" value="Metal-dep_hydrolase_composite"/>
</dbReference>
<evidence type="ECO:0000256" key="7">
    <source>
        <dbReference type="ARBA" id="ARBA00069718"/>
    </source>
</evidence>
<comment type="cofactor">
    <cofactor evidence="1 8">
        <name>Mn(2+)</name>
        <dbReference type="ChEBI" id="CHEBI:29035"/>
    </cofactor>
</comment>
<evidence type="ECO:0000256" key="2">
    <source>
        <dbReference type="ARBA" id="ARBA00006773"/>
    </source>
</evidence>
<dbReference type="GO" id="GO:0006146">
    <property type="term" value="P:adenine catabolic process"/>
    <property type="evidence" value="ECO:0007669"/>
    <property type="project" value="InterPro"/>
</dbReference>
<dbReference type="GO" id="GO:0000034">
    <property type="term" value="F:adenine deaminase activity"/>
    <property type="evidence" value="ECO:0007669"/>
    <property type="project" value="UniProtKB-UniRule"/>
</dbReference>
<dbReference type="Proteomes" id="UP000063234">
    <property type="component" value="Chromosome"/>
</dbReference>
<dbReference type="PATRIC" id="fig|1298851.3.peg.47"/>
<keyword evidence="12" id="KW-1185">Reference proteome</keyword>
<comment type="catalytic activity">
    <reaction evidence="6 8">
        <text>adenine + H2O + H(+) = hypoxanthine + NH4(+)</text>
        <dbReference type="Rhea" id="RHEA:23688"/>
        <dbReference type="ChEBI" id="CHEBI:15377"/>
        <dbReference type="ChEBI" id="CHEBI:15378"/>
        <dbReference type="ChEBI" id="CHEBI:16708"/>
        <dbReference type="ChEBI" id="CHEBI:17368"/>
        <dbReference type="ChEBI" id="CHEBI:28938"/>
        <dbReference type="EC" id="3.5.4.2"/>
    </reaction>
</comment>
<evidence type="ECO:0000256" key="5">
    <source>
        <dbReference type="ARBA" id="ARBA00023211"/>
    </source>
</evidence>
<dbReference type="InterPro" id="IPR032466">
    <property type="entry name" value="Metal_Hydrolase"/>
</dbReference>
<keyword evidence="5 8" id="KW-0464">Manganese</keyword>
<dbReference type="EMBL" id="AP013035">
    <property type="protein sequence ID" value="BAT70854.1"/>
    <property type="molecule type" value="Genomic_DNA"/>
</dbReference>
<accession>A0A0S3QR84</accession>
<reference evidence="12" key="1">
    <citation type="journal article" date="2018" name="Science">
        <title>A primordial and reversible TCA cycle in a facultatively chemolithoautotrophic thermophile.</title>
        <authorList>
            <person name="Nunoura T."/>
            <person name="Chikaraishi Y."/>
            <person name="Izaki R."/>
            <person name="Suwa T."/>
            <person name="Sato T."/>
            <person name="Harada T."/>
            <person name="Mori K."/>
            <person name="Kato Y."/>
            <person name="Miyazaki M."/>
            <person name="Shimamura S."/>
            <person name="Yanagawa K."/>
            <person name="Shuto A."/>
            <person name="Ohkouchi N."/>
            <person name="Fujita N."/>
            <person name="Takaki Y."/>
            <person name="Atomi H."/>
            <person name="Takai K."/>
        </authorList>
    </citation>
    <scope>NUCLEOTIDE SEQUENCE [LARGE SCALE GENOMIC DNA]</scope>
    <source>
        <strain evidence="12">DSM 17441 / JCM 13301 / NBRC 103674 / ABI70S6</strain>
    </source>
</reference>
<dbReference type="Gene3D" id="3.20.20.140">
    <property type="entry name" value="Metal-dependent hydrolases"/>
    <property type="match status" value="1"/>
</dbReference>
<evidence type="ECO:0000259" key="10">
    <source>
        <dbReference type="Pfam" id="PF13382"/>
    </source>
</evidence>
<dbReference type="AlphaFoldDB" id="A0A0S3QR84"/>
<dbReference type="HAMAP" id="MF_01518">
    <property type="entry name" value="Adenine_deamin"/>
    <property type="match status" value="1"/>
</dbReference>
<comment type="similarity">
    <text evidence="2 8">Belongs to the metallo-dependent hydrolases superfamily. Adenine deaminase family.</text>
</comment>
<dbReference type="EC" id="3.5.4.2" evidence="3 8"/>
<evidence type="ECO:0000313" key="12">
    <source>
        <dbReference type="Proteomes" id="UP000063234"/>
    </source>
</evidence>
<feature type="domain" description="Adenine deaminase C-terminal" evidence="10">
    <location>
        <begin position="402"/>
        <end position="568"/>
    </location>
</feature>
<evidence type="ECO:0000256" key="4">
    <source>
        <dbReference type="ARBA" id="ARBA00022801"/>
    </source>
</evidence>
<dbReference type="RefSeq" id="WP_070098489.1">
    <property type="nucleotide sequence ID" value="NZ_AP013035.1"/>
</dbReference>
<keyword evidence="4 8" id="KW-0378">Hydrolase</keyword>
<dbReference type="NCBIfam" id="TIGR01178">
    <property type="entry name" value="ade"/>
    <property type="match status" value="1"/>
</dbReference>
<evidence type="ECO:0000259" key="9">
    <source>
        <dbReference type="Pfam" id="PF01979"/>
    </source>
</evidence>
<dbReference type="FunFam" id="3.20.20.140:FF:000016">
    <property type="entry name" value="Adenine deaminase"/>
    <property type="match status" value="1"/>
</dbReference>